<feature type="transmembrane region" description="Helical" evidence="1">
    <location>
        <begin position="45"/>
        <end position="63"/>
    </location>
</feature>
<feature type="transmembrane region" description="Helical" evidence="1">
    <location>
        <begin position="12"/>
        <end position="33"/>
    </location>
</feature>
<sequence>MRISPATVTKGLAEISFNLASGWFGVLLISPGYFGVTLDEFGDLLLRNLFPAIIIFIIGLFLTEKVKNYG</sequence>
<proteinExistence type="predicted"/>
<protein>
    <submittedName>
        <fullName evidence="2">Uncharacterized protein</fullName>
    </submittedName>
</protein>
<organism evidence="2 3">
    <name type="scientific">Candidatus Beckwithbacteria bacterium RIFCSPHIGHO2_12_FULL_47_17</name>
    <dbReference type="NCBI Taxonomy" id="1797460"/>
    <lineage>
        <taxon>Bacteria</taxon>
        <taxon>Candidatus Beckwithiibacteriota</taxon>
    </lineage>
</organism>
<comment type="caution">
    <text evidence="2">The sequence shown here is derived from an EMBL/GenBank/DDBJ whole genome shotgun (WGS) entry which is preliminary data.</text>
</comment>
<reference evidence="2 3" key="1">
    <citation type="journal article" date="2016" name="Nat. Commun.">
        <title>Thousands of microbial genomes shed light on interconnected biogeochemical processes in an aquifer system.</title>
        <authorList>
            <person name="Anantharaman K."/>
            <person name="Brown C.T."/>
            <person name="Hug L.A."/>
            <person name="Sharon I."/>
            <person name="Castelle C.J."/>
            <person name="Probst A.J."/>
            <person name="Thomas B.C."/>
            <person name="Singh A."/>
            <person name="Wilkins M.J."/>
            <person name="Karaoz U."/>
            <person name="Brodie E.L."/>
            <person name="Williams K.H."/>
            <person name="Hubbard S.S."/>
            <person name="Banfield J.F."/>
        </authorList>
    </citation>
    <scope>NUCLEOTIDE SEQUENCE [LARGE SCALE GENOMIC DNA]</scope>
</reference>
<dbReference type="Proteomes" id="UP000176791">
    <property type="component" value="Unassembled WGS sequence"/>
</dbReference>
<keyword evidence="1" id="KW-1133">Transmembrane helix</keyword>
<name>A0A1F5DLI1_9BACT</name>
<keyword evidence="1" id="KW-0812">Transmembrane</keyword>
<dbReference type="EMBL" id="MEZN01000031">
    <property type="protein sequence ID" value="OGD55890.1"/>
    <property type="molecule type" value="Genomic_DNA"/>
</dbReference>
<evidence type="ECO:0000313" key="2">
    <source>
        <dbReference type="EMBL" id="OGD55890.1"/>
    </source>
</evidence>
<evidence type="ECO:0000313" key="3">
    <source>
        <dbReference type="Proteomes" id="UP000176791"/>
    </source>
</evidence>
<accession>A0A1F5DLI1</accession>
<dbReference type="STRING" id="1797460.A3E73_00460"/>
<evidence type="ECO:0000256" key="1">
    <source>
        <dbReference type="SAM" id="Phobius"/>
    </source>
</evidence>
<keyword evidence="1" id="KW-0472">Membrane</keyword>
<dbReference type="AlphaFoldDB" id="A0A1F5DLI1"/>
<gene>
    <name evidence="2" type="ORF">A3E73_00460</name>
</gene>